<dbReference type="Gene3D" id="1.10.10.10">
    <property type="entry name" value="Winged helix-like DNA-binding domain superfamily/Winged helix DNA-binding domain"/>
    <property type="match status" value="1"/>
</dbReference>
<keyword evidence="3" id="KW-0731">Sigma factor</keyword>
<dbReference type="PANTHER" id="PTHR43133:SF32">
    <property type="entry name" value="BLR3042 PROTEIN"/>
    <property type="match status" value="1"/>
</dbReference>
<dbReference type="CDD" id="cd06171">
    <property type="entry name" value="Sigma70_r4"/>
    <property type="match status" value="1"/>
</dbReference>
<dbReference type="InterPro" id="IPR036388">
    <property type="entry name" value="WH-like_DNA-bd_sf"/>
</dbReference>
<dbReference type="NCBIfam" id="TIGR02937">
    <property type="entry name" value="sigma70-ECF"/>
    <property type="match status" value="1"/>
</dbReference>
<evidence type="ECO:0000256" key="4">
    <source>
        <dbReference type="ARBA" id="ARBA00023163"/>
    </source>
</evidence>
<dbReference type="SUPFAM" id="SSF88659">
    <property type="entry name" value="Sigma3 and sigma4 domains of RNA polymerase sigma factors"/>
    <property type="match status" value="1"/>
</dbReference>
<keyword evidence="4" id="KW-0804">Transcription</keyword>
<comment type="similarity">
    <text evidence="1">Belongs to the sigma-70 factor family. ECF subfamily.</text>
</comment>
<feature type="domain" description="RNA polymerase sigma-70 region 2" evidence="5">
    <location>
        <begin position="35"/>
        <end position="101"/>
    </location>
</feature>
<dbReference type="SUPFAM" id="SSF88946">
    <property type="entry name" value="Sigma2 domain of RNA polymerase sigma factors"/>
    <property type="match status" value="1"/>
</dbReference>
<evidence type="ECO:0000256" key="1">
    <source>
        <dbReference type="ARBA" id="ARBA00010641"/>
    </source>
</evidence>
<dbReference type="Pfam" id="PF04542">
    <property type="entry name" value="Sigma70_r2"/>
    <property type="match status" value="1"/>
</dbReference>
<evidence type="ECO:0000259" key="5">
    <source>
        <dbReference type="Pfam" id="PF04542"/>
    </source>
</evidence>
<dbReference type="InterPro" id="IPR014284">
    <property type="entry name" value="RNA_pol_sigma-70_dom"/>
</dbReference>
<accession>A0ABW7UU41</accession>
<dbReference type="Pfam" id="PF08281">
    <property type="entry name" value="Sigma70_r4_2"/>
    <property type="match status" value="1"/>
</dbReference>
<evidence type="ECO:0000259" key="6">
    <source>
        <dbReference type="Pfam" id="PF08281"/>
    </source>
</evidence>
<dbReference type="InterPro" id="IPR013324">
    <property type="entry name" value="RNA_pol_sigma_r3/r4-like"/>
</dbReference>
<evidence type="ECO:0000313" key="8">
    <source>
        <dbReference type="Proteomes" id="UP001611548"/>
    </source>
</evidence>
<evidence type="ECO:0000256" key="3">
    <source>
        <dbReference type="ARBA" id="ARBA00023082"/>
    </source>
</evidence>
<dbReference type="InterPro" id="IPR013249">
    <property type="entry name" value="RNA_pol_sigma70_r4_t2"/>
</dbReference>
<dbReference type="Proteomes" id="UP001611548">
    <property type="component" value="Unassembled WGS sequence"/>
</dbReference>
<sequence>MMNRSRSHRYVRHVCSDEALLTAAADGDQAALRALYDRHAAAMLRLIRRLTSDQGVAEELLQESWLAVWRSAAGFRGESSVRGWLLGVARRQAHNQLRKSRPRLADLSEAHDVPDPAPSVEDQVVVEAERTELLRAVRSLPAHLREVLALVLVEELAYPEIADVLGIPVGTVKSRMSHARRRLGSMLAATRLEGSGRR</sequence>
<dbReference type="PANTHER" id="PTHR43133">
    <property type="entry name" value="RNA POLYMERASE ECF-TYPE SIGMA FACTO"/>
    <property type="match status" value="1"/>
</dbReference>
<feature type="domain" description="RNA polymerase sigma factor 70 region 4 type 2" evidence="6">
    <location>
        <begin position="131"/>
        <end position="183"/>
    </location>
</feature>
<dbReference type="InterPro" id="IPR007627">
    <property type="entry name" value="RNA_pol_sigma70_r2"/>
</dbReference>
<proteinExistence type="inferred from homology"/>
<gene>
    <name evidence="7" type="ORF">ACH429_18820</name>
</gene>
<organism evidence="7 8">
    <name type="scientific">Streptomyces pathocidini</name>
    <dbReference type="NCBI Taxonomy" id="1650571"/>
    <lineage>
        <taxon>Bacteria</taxon>
        <taxon>Bacillati</taxon>
        <taxon>Actinomycetota</taxon>
        <taxon>Actinomycetes</taxon>
        <taxon>Kitasatosporales</taxon>
        <taxon>Streptomycetaceae</taxon>
        <taxon>Streptomyces</taxon>
    </lineage>
</organism>
<name>A0ABW7UU41_9ACTN</name>
<evidence type="ECO:0000313" key="7">
    <source>
        <dbReference type="EMBL" id="MFI1966129.1"/>
    </source>
</evidence>
<reference evidence="7 8" key="1">
    <citation type="submission" date="2024-10" db="EMBL/GenBank/DDBJ databases">
        <title>The Natural Products Discovery Center: Release of the First 8490 Sequenced Strains for Exploring Actinobacteria Biosynthetic Diversity.</title>
        <authorList>
            <person name="Kalkreuter E."/>
            <person name="Kautsar S.A."/>
            <person name="Yang D."/>
            <person name="Bader C.D."/>
            <person name="Teijaro C.N."/>
            <person name="Fluegel L."/>
            <person name="Davis C.M."/>
            <person name="Simpson J.R."/>
            <person name="Lauterbach L."/>
            <person name="Steele A.D."/>
            <person name="Gui C."/>
            <person name="Meng S."/>
            <person name="Li G."/>
            <person name="Viehrig K."/>
            <person name="Ye F."/>
            <person name="Su P."/>
            <person name="Kiefer A.F."/>
            <person name="Nichols A."/>
            <person name="Cepeda A.J."/>
            <person name="Yan W."/>
            <person name="Fan B."/>
            <person name="Jiang Y."/>
            <person name="Adhikari A."/>
            <person name="Zheng C.-J."/>
            <person name="Schuster L."/>
            <person name="Cowan T.M."/>
            <person name="Smanski M.J."/>
            <person name="Chevrette M.G."/>
            <person name="De Carvalho L.P.S."/>
            <person name="Shen B."/>
        </authorList>
    </citation>
    <scope>NUCLEOTIDE SEQUENCE [LARGE SCALE GENOMIC DNA]</scope>
    <source>
        <strain evidence="7 8">NPDC020327</strain>
    </source>
</reference>
<dbReference type="InterPro" id="IPR039425">
    <property type="entry name" value="RNA_pol_sigma-70-like"/>
</dbReference>
<keyword evidence="8" id="KW-1185">Reference proteome</keyword>
<dbReference type="Gene3D" id="1.10.1740.10">
    <property type="match status" value="1"/>
</dbReference>
<dbReference type="RefSeq" id="WP_360004525.1">
    <property type="nucleotide sequence ID" value="NZ_JBEZHZ010000020.1"/>
</dbReference>
<dbReference type="EMBL" id="JBIRWE010000007">
    <property type="protein sequence ID" value="MFI1966129.1"/>
    <property type="molecule type" value="Genomic_DNA"/>
</dbReference>
<evidence type="ECO:0000256" key="2">
    <source>
        <dbReference type="ARBA" id="ARBA00023015"/>
    </source>
</evidence>
<comment type="caution">
    <text evidence="7">The sequence shown here is derived from an EMBL/GenBank/DDBJ whole genome shotgun (WGS) entry which is preliminary data.</text>
</comment>
<keyword evidence="2" id="KW-0805">Transcription regulation</keyword>
<dbReference type="InterPro" id="IPR013325">
    <property type="entry name" value="RNA_pol_sigma_r2"/>
</dbReference>
<protein>
    <submittedName>
        <fullName evidence="7">RNA polymerase sigma factor</fullName>
    </submittedName>
</protein>